<sequence>MRLQTPFDDVAFEASERTEEEWRKLMVQESTLMAIGRFIVKHRGGGTPTLLSILKAGSFNAQFRMEFQDGGSAVIRFPKAGTTMFPEEKIQNEVATMKLIQEKTTIPVPFILHWGSREESPLQLGPFIIMEYVKHYTDMGQALNIPGRSLQDPPYLDPNINPAKLEKLYRQVADILLQLSRLQFPAIGAFEETDDCTWEVTQRPLSMFMNELIRLGSFPRAKLPESTFQASPDYFERLAQLHLDHLTYQRNDAVESEEDGKRKFIARHLFYDLAREKTLSSAMHSSGPFRLWCDDLRPSNILLDEDLQIVAVVDLEFSYAAPVEFSFAPPWWLILEQPEYWPYGLDDWEKIFQRHLPTFLKAMAASEDAAIASGMLCEDQRLSQHMRESWDNGDFWVMYAARKNFAFDDIFWRRLYPRFFGPGVPEDAWKERLEMLDVGDLEKMETLVARKMKERETRELVWEPDEPPGQRA</sequence>
<dbReference type="OrthoDB" id="5412996at2759"/>
<keyword evidence="2" id="KW-0418">Kinase</keyword>
<dbReference type="GO" id="GO:0016301">
    <property type="term" value="F:kinase activity"/>
    <property type="evidence" value="ECO:0007669"/>
    <property type="project" value="UniProtKB-KW"/>
</dbReference>
<dbReference type="Pfam" id="PF01636">
    <property type="entry name" value="APH"/>
    <property type="match status" value="1"/>
</dbReference>
<reference evidence="2 3" key="1">
    <citation type="journal article" date="2017" name="BMC Genomics">
        <title>Chromosome level assembly and secondary metabolite potential of the parasitic fungus Cordyceps militaris.</title>
        <authorList>
            <person name="Kramer G.J."/>
            <person name="Nodwell J.R."/>
        </authorList>
    </citation>
    <scope>NUCLEOTIDE SEQUENCE [LARGE SCALE GENOMIC DNA]</scope>
    <source>
        <strain evidence="2 3">ATCC 34164</strain>
    </source>
</reference>
<dbReference type="InterPro" id="IPR011009">
    <property type="entry name" value="Kinase-like_dom_sf"/>
</dbReference>
<dbReference type="VEuPathDB" id="FungiDB:CCM_03420"/>
<dbReference type="PANTHER" id="PTHR21310:SF37">
    <property type="entry name" value="AMINOGLYCOSIDE PHOSPHOTRANSFERASE DOMAIN-CONTAINING PROTEIN"/>
    <property type="match status" value="1"/>
</dbReference>
<feature type="domain" description="Aminoglycoside phosphotransferase" evidence="1">
    <location>
        <begin position="56"/>
        <end position="329"/>
    </location>
</feature>
<evidence type="ECO:0000313" key="3">
    <source>
        <dbReference type="Proteomes" id="UP000323067"/>
    </source>
</evidence>
<dbReference type="VEuPathDB" id="FungiDB:A9K55_005564"/>
<dbReference type="InterPro" id="IPR002575">
    <property type="entry name" value="Aminoglycoside_PTrfase"/>
</dbReference>
<name>A0A2H4SD30_CORMI</name>
<proteinExistence type="predicted"/>
<dbReference type="Gene3D" id="3.30.200.20">
    <property type="entry name" value="Phosphorylase Kinase, domain 1"/>
    <property type="match status" value="1"/>
</dbReference>
<dbReference type="AlphaFoldDB" id="A0A2H4SD30"/>
<dbReference type="SUPFAM" id="SSF56112">
    <property type="entry name" value="Protein kinase-like (PK-like)"/>
    <property type="match status" value="1"/>
</dbReference>
<accession>A0A2H4SD30</accession>
<organism evidence="2 3">
    <name type="scientific">Cordyceps militaris</name>
    <name type="common">Caterpillar fungus</name>
    <name type="synonym">Clavaria militaris</name>
    <dbReference type="NCBI Taxonomy" id="73501"/>
    <lineage>
        <taxon>Eukaryota</taxon>
        <taxon>Fungi</taxon>
        <taxon>Dikarya</taxon>
        <taxon>Ascomycota</taxon>
        <taxon>Pezizomycotina</taxon>
        <taxon>Sordariomycetes</taxon>
        <taxon>Hypocreomycetidae</taxon>
        <taxon>Hypocreales</taxon>
        <taxon>Cordycipitaceae</taxon>
        <taxon>Cordyceps</taxon>
    </lineage>
</organism>
<dbReference type="InterPro" id="IPR051678">
    <property type="entry name" value="AGP_Transferase"/>
</dbReference>
<protein>
    <submittedName>
        <fullName evidence="2">Kinase-like domain</fullName>
    </submittedName>
</protein>
<evidence type="ECO:0000313" key="2">
    <source>
        <dbReference type="EMBL" id="ATY61012.1"/>
    </source>
</evidence>
<keyword evidence="2" id="KW-0808">Transferase</keyword>
<dbReference type="EMBL" id="CP023323">
    <property type="protein sequence ID" value="ATY61012.1"/>
    <property type="molecule type" value="Genomic_DNA"/>
</dbReference>
<gene>
    <name evidence="2" type="ORF">A9K55_005564</name>
</gene>
<dbReference type="Proteomes" id="UP000323067">
    <property type="component" value="Chromosome vi"/>
</dbReference>
<dbReference type="PANTHER" id="PTHR21310">
    <property type="entry name" value="AMINOGLYCOSIDE PHOSPHOTRANSFERASE-RELATED-RELATED"/>
    <property type="match status" value="1"/>
</dbReference>
<evidence type="ECO:0000259" key="1">
    <source>
        <dbReference type="Pfam" id="PF01636"/>
    </source>
</evidence>